<keyword evidence="10" id="KW-1185">Reference proteome</keyword>
<dbReference type="Pfam" id="PF00528">
    <property type="entry name" value="BPD_transp_1"/>
    <property type="match status" value="1"/>
</dbReference>
<dbReference type="GO" id="GO:0055085">
    <property type="term" value="P:transmembrane transport"/>
    <property type="evidence" value="ECO:0007669"/>
    <property type="project" value="InterPro"/>
</dbReference>
<dbReference type="PANTHER" id="PTHR30193:SF44">
    <property type="entry name" value="LACTOSE TRANSPORT SYSTEM PERMEASE PROTEIN LACF"/>
    <property type="match status" value="1"/>
</dbReference>
<dbReference type="Gene3D" id="1.10.3720.10">
    <property type="entry name" value="MetI-like"/>
    <property type="match status" value="1"/>
</dbReference>
<dbReference type="SUPFAM" id="SSF161098">
    <property type="entry name" value="MetI-like"/>
    <property type="match status" value="1"/>
</dbReference>
<evidence type="ECO:0000256" key="7">
    <source>
        <dbReference type="RuleBase" id="RU363032"/>
    </source>
</evidence>
<feature type="transmembrane region" description="Helical" evidence="7">
    <location>
        <begin position="61"/>
        <end position="80"/>
    </location>
</feature>
<keyword evidence="5 7" id="KW-1133">Transmembrane helix</keyword>
<evidence type="ECO:0000256" key="1">
    <source>
        <dbReference type="ARBA" id="ARBA00004651"/>
    </source>
</evidence>
<evidence type="ECO:0000313" key="10">
    <source>
        <dbReference type="Proteomes" id="UP001139354"/>
    </source>
</evidence>
<accession>A0A9X1LTG3</accession>
<dbReference type="CDD" id="cd06261">
    <property type="entry name" value="TM_PBP2"/>
    <property type="match status" value="1"/>
</dbReference>
<proteinExistence type="inferred from homology"/>
<evidence type="ECO:0000256" key="6">
    <source>
        <dbReference type="ARBA" id="ARBA00023136"/>
    </source>
</evidence>
<dbReference type="PROSITE" id="PS50928">
    <property type="entry name" value="ABC_TM1"/>
    <property type="match status" value="1"/>
</dbReference>
<dbReference type="InterPro" id="IPR000515">
    <property type="entry name" value="MetI-like"/>
</dbReference>
<protein>
    <submittedName>
        <fullName evidence="9">Sugar ABC transporter permease</fullName>
    </submittedName>
</protein>
<evidence type="ECO:0000256" key="4">
    <source>
        <dbReference type="ARBA" id="ARBA00022692"/>
    </source>
</evidence>
<evidence type="ECO:0000313" key="9">
    <source>
        <dbReference type="EMBL" id="MCC2031729.1"/>
    </source>
</evidence>
<feature type="transmembrane region" description="Helical" evidence="7">
    <location>
        <begin position="240"/>
        <end position="267"/>
    </location>
</feature>
<feature type="transmembrane region" description="Helical" evidence="7">
    <location>
        <begin position="197"/>
        <end position="220"/>
    </location>
</feature>
<sequence>MPATVYIVGFQLIPVVYGLVLSFTDYSPLSRSGPEFVGFENFADVLADPRFLRSLLVTGQYVLLVLPALLILALALAMMVNRPFKGVGIFRSALYVPHIVSLTAVSMIWLWIYSSNGAINGLLETIGLDPQTWLLDENAALPAVAVMRIWKALGSNMVLLLAGLQTIPGDLYEAARMDGAGAWARFRYVTLPGLRPMLVYVVAMDVIYLAQSFAEIFILTRGGPLGSTTVTNYLIYTEAFQYNSMGSASAMAFVLFALIAGVSLVWIRSITRRSA</sequence>
<dbReference type="GO" id="GO:0005886">
    <property type="term" value="C:plasma membrane"/>
    <property type="evidence" value="ECO:0007669"/>
    <property type="project" value="UniProtKB-SubCell"/>
</dbReference>
<keyword evidence="4 7" id="KW-0812">Transmembrane</keyword>
<gene>
    <name evidence="9" type="ORF">KEC57_05965</name>
</gene>
<dbReference type="AlphaFoldDB" id="A0A9X1LTG3"/>
<dbReference type="InterPro" id="IPR051393">
    <property type="entry name" value="ABC_transporter_permease"/>
</dbReference>
<comment type="subcellular location">
    <subcellularLocation>
        <location evidence="1 7">Cell membrane</location>
        <topology evidence="1 7">Multi-pass membrane protein</topology>
    </subcellularLocation>
</comment>
<keyword evidence="6 7" id="KW-0472">Membrane</keyword>
<dbReference type="EMBL" id="JAGTTN010000001">
    <property type="protein sequence ID" value="MCC2031729.1"/>
    <property type="molecule type" value="Genomic_DNA"/>
</dbReference>
<comment type="caution">
    <text evidence="9">The sequence shown here is derived from an EMBL/GenBank/DDBJ whole genome shotgun (WGS) entry which is preliminary data.</text>
</comment>
<evidence type="ECO:0000256" key="2">
    <source>
        <dbReference type="ARBA" id="ARBA00022448"/>
    </source>
</evidence>
<evidence type="ECO:0000256" key="3">
    <source>
        <dbReference type="ARBA" id="ARBA00022475"/>
    </source>
</evidence>
<feature type="domain" description="ABC transmembrane type-1" evidence="8">
    <location>
        <begin position="51"/>
        <end position="266"/>
    </location>
</feature>
<reference evidence="9" key="1">
    <citation type="submission" date="2021-04" db="EMBL/GenBank/DDBJ databases">
        <title>Microbacterium tenobrionis sp. nov. and Microbacterium allomyrinae sp. nov., isolated from larvae of Tenobrio molitor and Allomyrina dichotoma, respectively.</title>
        <authorList>
            <person name="Lee S.D."/>
        </authorList>
    </citation>
    <scope>NUCLEOTIDE SEQUENCE</scope>
    <source>
        <strain evidence="9">BWT-G7</strain>
    </source>
</reference>
<organism evidence="9 10">
    <name type="scientific">Microbacterium allomyrinae</name>
    <dbReference type="NCBI Taxonomy" id="2830666"/>
    <lineage>
        <taxon>Bacteria</taxon>
        <taxon>Bacillati</taxon>
        <taxon>Actinomycetota</taxon>
        <taxon>Actinomycetes</taxon>
        <taxon>Micrococcales</taxon>
        <taxon>Microbacteriaceae</taxon>
        <taxon>Microbacterium</taxon>
    </lineage>
</organism>
<keyword evidence="3" id="KW-1003">Cell membrane</keyword>
<evidence type="ECO:0000256" key="5">
    <source>
        <dbReference type="ARBA" id="ARBA00022989"/>
    </source>
</evidence>
<name>A0A9X1LTG3_9MICO</name>
<dbReference type="InterPro" id="IPR035906">
    <property type="entry name" value="MetI-like_sf"/>
</dbReference>
<keyword evidence="2 7" id="KW-0813">Transport</keyword>
<dbReference type="Proteomes" id="UP001139354">
    <property type="component" value="Unassembled WGS sequence"/>
</dbReference>
<feature type="transmembrane region" description="Helical" evidence="7">
    <location>
        <begin position="92"/>
        <end position="112"/>
    </location>
</feature>
<dbReference type="PANTHER" id="PTHR30193">
    <property type="entry name" value="ABC TRANSPORTER PERMEASE PROTEIN"/>
    <property type="match status" value="1"/>
</dbReference>
<comment type="similarity">
    <text evidence="7">Belongs to the binding-protein-dependent transport system permease family.</text>
</comment>
<evidence type="ECO:0000259" key="8">
    <source>
        <dbReference type="PROSITE" id="PS50928"/>
    </source>
</evidence>